<dbReference type="AlphaFoldDB" id="D3UGA2"/>
<feature type="domain" description="PAS" evidence="1">
    <location>
        <begin position="546"/>
        <end position="622"/>
    </location>
</feature>
<dbReference type="SUPFAM" id="SSF109604">
    <property type="entry name" value="HD-domain/PDEase-like"/>
    <property type="match status" value="1"/>
</dbReference>
<dbReference type="PROSITE" id="PS51832">
    <property type="entry name" value="HD_GYP"/>
    <property type="match status" value="1"/>
</dbReference>
<evidence type="ECO:0000313" key="4">
    <source>
        <dbReference type="Proteomes" id="UP000001522"/>
    </source>
</evidence>
<evidence type="ECO:0000259" key="2">
    <source>
        <dbReference type="PROSITE" id="PS51832"/>
    </source>
</evidence>
<dbReference type="InterPro" id="IPR003607">
    <property type="entry name" value="HD/PDEase_dom"/>
</dbReference>
<name>D3UGA2_HELM1</name>
<dbReference type="InterPro" id="IPR013702">
    <property type="entry name" value="FIST_domain_N"/>
</dbReference>
<dbReference type="SMART" id="SM01204">
    <property type="entry name" value="FIST_C"/>
    <property type="match status" value="1"/>
</dbReference>
<dbReference type="STRING" id="679897.HMU02610"/>
<proteinExistence type="predicted"/>
<dbReference type="RefSeq" id="WP_013022618.1">
    <property type="nucleotide sequence ID" value="NC_013949.1"/>
</dbReference>
<dbReference type="Pfam" id="PF13426">
    <property type="entry name" value="PAS_9"/>
    <property type="match status" value="4"/>
</dbReference>
<dbReference type="Gene3D" id="1.10.3210.10">
    <property type="entry name" value="Hypothetical protein af1432"/>
    <property type="match status" value="1"/>
</dbReference>
<dbReference type="eggNOG" id="COG3287">
    <property type="taxonomic scope" value="Bacteria"/>
</dbReference>
<evidence type="ECO:0000313" key="3">
    <source>
        <dbReference type="EMBL" id="CBG39523.1"/>
    </source>
</evidence>
<dbReference type="InterPro" id="IPR019494">
    <property type="entry name" value="FIST_C"/>
</dbReference>
<dbReference type="Gene3D" id="3.30.450.20">
    <property type="entry name" value="PAS domain"/>
    <property type="match status" value="4"/>
</dbReference>
<sequence length="1151" mass="132022">MRVCNIIFKDFDQLRRELIAHNVQKVSKEQFFVQIFMGVADKNIAKELLDFFDTALDCRVLLVQSGRETIVSGNIFSSQILISISCFSHSTLKRAYYPADRDIDEIARDIRENLASEKTKLLVVFIACGSFYHQDLLGAIKKELPSLLLCGGRSHPYDMGTMQGLIGDNDGIYDHGMICLSIDSEILSVQSDFVFGWEDIGLPLKITKSQHNIVYEINHKKAIEVFEHYLGKTALENLHATTYIFPLIYRVNGVPIARVAMKICQDGSVVFNDNIPEGTEVKFGFGLMENISRNTELAYAKIPKNVEGIYMYSCIGHLMFSGKEGMESILKIFRDEPALCGFFTFGEIYSCRDQNVFLGLTNTFYCLCEGDFEESQKPSLQKARANLDKGTLVMSTLANLMHRVNQEVMEVTKNFETYYEFVDELMFHIIADAELNILYSNKRISQVSLYDFSQVQGKNCLEFVDAQTREEITHRILPILAEKGQWSGKIYQYRKDGTPYYVKMIIKAIKDREGNVMRYIIGQMDDTADELKRMALESESIFLKRSDEERRYLLDQYQSILDKNQSFFRLDLNRNFIYGNEIFLKITGLKLEEILGKNIYDFIPVNEQRQFDKISKDLVEKGYYEGVLEYTRKDGKKVYIQSAAYFIKDLNDIPFEIIAVGVEITQIIEGVKEIESIQKDVIYSMGAICEGKSRETGNHIIRVAEKGQWSGKIYQYRKDGTPYYVKMIIKAIKDREGNVMRYIIGQMDDTADELKRMALESESIFLKRSDEERRYLLDQYQSILDKNQSFFRLDLNRNFIYGNEIFLKITGLKLEEILGKNIYDFIPVNEQRQFDKISKDLVEKGYYEGVLEYTRKDGKKVYIQSAAYFIKDLNDIPFEIIAVGVEITQIIEGVKEIESIQKDVIYSMGAICEGKSRETGNHIIRVAEYSALLAELCGCSKEDQELLRIASPMHDIGKVGISDAILNKSGKLTPEEFEIMKTHTTIGEEIFKNSNRLILRAAGEIAGSHHEWWNGEGYPRGIQGEEIPLFGRITALADVFDALSNDRCYKKAWPLPKVLEYVKSLRGKQFQPELLDLFLENLDRFLEIGKKYQDKNSSSLFAQKEESCGGGGTKHSSRSNHRLSNSAIKNQLQPLCGMVSISDWQRISVEE</sequence>
<reference evidence="3 4" key="1">
    <citation type="journal article" date="2010" name="BMC Genomics">
        <title>Comparative genomics and proteomics of Helicobacter mustelae, an ulcerogenic and carcinogenic gastric pathogen.</title>
        <authorList>
            <person name="O'Toole P.W."/>
            <person name="Snelling W.J."/>
            <person name="Canchaya C."/>
            <person name="Forde B.M."/>
            <person name="Hardie K.R."/>
            <person name="Josenhans C."/>
            <person name="Graham R.L.J."/>
            <person name="McMullan G."/>
            <person name="Parkhill J."/>
            <person name="Belda E."/>
            <person name="Bentley S.D."/>
        </authorList>
    </citation>
    <scope>NUCLEOTIDE SEQUENCE [LARGE SCALE GENOMIC DNA]</scope>
    <source>
        <strain evidence="4">ATCC 43772 / LMG 18044 / NCTC 12198 / 12198</strain>
    </source>
</reference>
<dbReference type="EMBL" id="FN555004">
    <property type="protein sequence ID" value="CBG39523.1"/>
    <property type="molecule type" value="Genomic_DNA"/>
</dbReference>
<feature type="domain" description="PAS" evidence="1">
    <location>
        <begin position="769"/>
        <end position="845"/>
    </location>
</feature>
<dbReference type="InterPro" id="IPR000014">
    <property type="entry name" value="PAS"/>
</dbReference>
<dbReference type="SMART" id="SM00471">
    <property type="entry name" value="HDc"/>
    <property type="match status" value="1"/>
</dbReference>
<dbReference type="Pfam" id="PF13487">
    <property type="entry name" value="HD_5"/>
    <property type="match status" value="1"/>
</dbReference>
<feature type="domain" description="HD-GYP" evidence="2">
    <location>
        <begin position="897"/>
        <end position="1094"/>
    </location>
</feature>
<dbReference type="PANTHER" id="PTHR45228:SF1">
    <property type="entry name" value="CYCLIC DI-GMP PHOSPHODIESTERASE TM_0186"/>
    <property type="match status" value="1"/>
</dbReference>
<dbReference type="InterPro" id="IPR037522">
    <property type="entry name" value="HD_GYP_dom"/>
</dbReference>
<dbReference type="eggNOG" id="COG3437">
    <property type="taxonomic scope" value="Bacteria"/>
</dbReference>
<dbReference type="KEGG" id="hms:HMU02610"/>
<dbReference type="SMART" id="SM00086">
    <property type="entry name" value="PAC"/>
    <property type="match status" value="4"/>
</dbReference>
<dbReference type="Proteomes" id="UP000001522">
    <property type="component" value="Chromosome"/>
</dbReference>
<dbReference type="InterPro" id="IPR001610">
    <property type="entry name" value="PAC"/>
</dbReference>
<dbReference type="Pfam" id="PF10442">
    <property type="entry name" value="FIST_C"/>
    <property type="match status" value="1"/>
</dbReference>
<organism evidence="3 4">
    <name type="scientific">Helicobacter mustelae (strain ATCC 43772 / CCUG 25715 / CIP 103759 / LMG 18044 / NCTC 12198 / R85-136P)</name>
    <name type="common">Campylobacter mustelae</name>
    <dbReference type="NCBI Taxonomy" id="679897"/>
    <lineage>
        <taxon>Bacteria</taxon>
        <taxon>Pseudomonadati</taxon>
        <taxon>Campylobacterota</taxon>
        <taxon>Epsilonproteobacteria</taxon>
        <taxon>Campylobacterales</taxon>
        <taxon>Helicobacteraceae</taxon>
        <taxon>Helicobacter</taxon>
    </lineage>
</organism>
<dbReference type="HOGENOM" id="CLU_276451_0_0_7"/>
<dbReference type="PROSITE" id="PS50112">
    <property type="entry name" value="PAS"/>
    <property type="match status" value="2"/>
</dbReference>
<evidence type="ECO:0000259" key="1">
    <source>
        <dbReference type="PROSITE" id="PS50112"/>
    </source>
</evidence>
<protein>
    <submittedName>
        <fullName evidence="3">Putative signaling protein</fullName>
    </submittedName>
</protein>
<dbReference type="CDD" id="cd00130">
    <property type="entry name" value="PAS"/>
    <property type="match status" value="3"/>
</dbReference>
<gene>
    <name evidence="3" type="ordered locus">HMU02610</name>
</gene>
<dbReference type="NCBIfam" id="TIGR00229">
    <property type="entry name" value="sensory_box"/>
    <property type="match status" value="3"/>
</dbReference>
<dbReference type="SMART" id="SM00897">
    <property type="entry name" value="FIST"/>
    <property type="match status" value="1"/>
</dbReference>
<accession>D3UGA2</accession>
<dbReference type="Pfam" id="PF08495">
    <property type="entry name" value="FIST"/>
    <property type="match status" value="1"/>
</dbReference>
<dbReference type="PANTHER" id="PTHR45228">
    <property type="entry name" value="CYCLIC DI-GMP PHOSPHODIESTERASE TM_0186-RELATED"/>
    <property type="match status" value="1"/>
</dbReference>
<dbReference type="SUPFAM" id="SSF55785">
    <property type="entry name" value="PYP-like sensor domain (PAS domain)"/>
    <property type="match status" value="3"/>
</dbReference>
<dbReference type="InterPro" id="IPR035965">
    <property type="entry name" value="PAS-like_dom_sf"/>
</dbReference>
<dbReference type="CDD" id="cd00077">
    <property type="entry name" value="HDc"/>
    <property type="match status" value="1"/>
</dbReference>
<dbReference type="SMART" id="SM00091">
    <property type="entry name" value="PAS"/>
    <property type="match status" value="3"/>
</dbReference>
<keyword evidence="4" id="KW-1185">Reference proteome</keyword>
<dbReference type="InterPro" id="IPR052020">
    <property type="entry name" value="Cyclic_di-GMP/3'3'-cGAMP_PDE"/>
</dbReference>